<dbReference type="Proteomes" id="UP000468766">
    <property type="component" value="Unassembled WGS sequence"/>
</dbReference>
<dbReference type="InterPro" id="IPR011059">
    <property type="entry name" value="Metal-dep_hydrolase_composite"/>
</dbReference>
<dbReference type="PANTHER" id="PTHR43135:SF3">
    <property type="entry name" value="ALPHA-D-RIBOSE 1-METHYLPHOSPHONATE 5-TRIPHOSPHATE DIPHOSPHATASE"/>
    <property type="match status" value="1"/>
</dbReference>
<dbReference type="SUPFAM" id="SSF51338">
    <property type="entry name" value="Composite domain of metallo-dependent hydrolases"/>
    <property type="match status" value="1"/>
</dbReference>
<evidence type="ECO:0000259" key="1">
    <source>
        <dbReference type="Pfam" id="PF01979"/>
    </source>
</evidence>
<comment type="caution">
    <text evidence="2">The sequence shown here is derived from an EMBL/GenBank/DDBJ whole genome shotgun (WGS) entry which is preliminary data.</text>
</comment>
<dbReference type="SUPFAM" id="SSF51556">
    <property type="entry name" value="Metallo-dependent hydrolases"/>
    <property type="match status" value="1"/>
</dbReference>
<feature type="domain" description="Amidohydrolase-related" evidence="1">
    <location>
        <begin position="223"/>
        <end position="383"/>
    </location>
</feature>
<proteinExistence type="predicted"/>
<dbReference type="GO" id="GO:0016810">
    <property type="term" value="F:hydrolase activity, acting on carbon-nitrogen (but not peptide) bonds"/>
    <property type="evidence" value="ECO:0007669"/>
    <property type="project" value="InterPro"/>
</dbReference>
<dbReference type="InterPro" id="IPR006680">
    <property type="entry name" value="Amidohydro-rel"/>
</dbReference>
<dbReference type="OrthoDB" id="9776488at2"/>
<dbReference type="NCBIfam" id="NF011987">
    <property type="entry name" value="PRK15446.2-3"/>
    <property type="match status" value="1"/>
</dbReference>
<name>A0A6I0F0U6_9FIRM</name>
<dbReference type="PANTHER" id="PTHR43135">
    <property type="entry name" value="ALPHA-D-RIBOSE 1-METHYLPHOSPHONATE 5-TRIPHOSPHATE DIPHOSPHATASE"/>
    <property type="match status" value="1"/>
</dbReference>
<dbReference type="InterPro" id="IPR012696">
    <property type="entry name" value="PhnM"/>
</dbReference>
<dbReference type="InterPro" id="IPR032466">
    <property type="entry name" value="Metal_Hydrolase"/>
</dbReference>
<protein>
    <submittedName>
        <fullName evidence="2">Phosphonate metabolism protein PhnM</fullName>
    </submittedName>
</protein>
<reference evidence="2 3" key="1">
    <citation type="submission" date="2019-10" db="EMBL/GenBank/DDBJ databases">
        <title>Whole-genome sequence of the extremophile Heliorestis acidaminivorans DSM 24790.</title>
        <authorList>
            <person name="Kyndt J.A."/>
            <person name="Meyer T.E."/>
        </authorList>
    </citation>
    <scope>NUCLEOTIDE SEQUENCE [LARGE SCALE GENOMIC DNA]</scope>
    <source>
        <strain evidence="2 3">DSM 24790</strain>
    </source>
</reference>
<sequence length="396" mass="45146">MYLLTNGKIILEDKVLDNQELLIESDRIARIEETGKIAREGLEIIDVKGGYIAPGFIDIHSDYIEHMASPRPSSVLDFRMAIREVEKQLVNQGITTMYHSLSLYKESIFSPKAIRSSENVKKLIDLIEKTEDSNRLIRHRFHARYELDNVDDVNYLLEYIRKRKIHLLSFMDHTPGQGQYRDLELYRETVRGYKNYSDEEIEQHILDLQRAQKLDLETMMYIAQTAIEHQVALASHDDDSLEKLDLVQKMGTSISEFPITLEVAKKAKEKKMHTVAGAPNVLLKGSHSGNLSAIEAIEEGCIDILCSDYYPASLLHALFLLHHKYNKDLPSMLRLVTINPAKALGIDHETGSLAEGKKADIIVIGKVESDYPTINYVFVDGNFVSQLNYLQKKIAM</sequence>
<dbReference type="NCBIfam" id="TIGR02318">
    <property type="entry name" value="phosphono_phnM"/>
    <property type="match status" value="1"/>
</dbReference>
<keyword evidence="3" id="KW-1185">Reference proteome</keyword>
<dbReference type="PIRSF" id="PIRSF038971">
    <property type="entry name" value="PhnM"/>
    <property type="match status" value="1"/>
</dbReference>
<dbReference type="GO" id="GO:0019700">
    <property type="term" value="P:organic phosphonate catabolic process"/>
    <property type="evidence" value="ECO:0007669"/>
    <property type="project" value="InterPro"/>
</dbReference>
<accession>A0A6I0F0U6</accession>
<evidence type="ECO:0000313" key="3">
    <source>
        <dbReference type="Proteomes" id="UP000468766"/>
    </source>
</evidence>
<dbReference type="Gene3D" id="3.20.20.140">
    <property type="entry name" value="Metal-dependent hydrolases"/>
    <property type="match status" value="1"/>
</dbReference>
<organism evidence="2 3">
    <name type="scientific">Heliorestis acidaminivorans</name>
    <dbReference type="NCBI Taxonomy" id="553427"/>
    <lineage>
        <taxon>Bacteria</taxon>
        <taxon>Bacillati</taxon>
        <taxon>Bacillota</taxon>
        <taxon>Clostridia</taxon>
        <taxon>Eubacteriales</taxon>
        <taxon>Heliobacteriaceae</taxon>
        <taxon>Heliorestis</taxon>
    </lineage>
</organism>
<dbReference type="InterPro" id="IPR051781">
    <property type="entry name" value="Metallo-dep_Hydrolase"/>
</dbReference>
<dbReference type="RefSeq" id="WP_151619475.1">
    <property type="nucleotide sequence ID" value="NZ_WBXO01000003.1"/>
</dbReference>
<dbReference type="AlphaFoldDB" id="A0A6I0F0U6"/>
<dbReference type="Pfam" id="PF01979">
    <property type="entry name" value="Amidohydro_1"/>
    <property type="match status" value="1"/>
</dbReference>
<dbReference type="Gene3D" id="2.30.40.10">
    <property type="entry name" value="Urease, subunit C, domain 1"/>
    <property type="match status" value="2"/>
</dbReference>
<evidence type="ECO:0000313" key="2">
    <source>
        <dbReference type="EMBL" id="KAB2953456.1"/>
    </source>
</evidence>
<dbReference type="NCBIfam" id="NF011984">
    <property type="entry name" value="PRK15446.1-5"/>
    <property type="match status" value="1"/>
</dbReference>
<dbReference type="NCBIfam" id="NF011990">
    <property type="entry name" value="PRK15446.2-6"/>
    <property type="match status" value="1"/>
</dbReference>
<dbReference type="EMBL" id="WBXO01000003">
    <property type="protein sequence ID" value="KAB2953456.1"/>
    <property type="molecule type" value="Genomic_DNA"/>
</dbReference>
<gene>
    <name evidence="2" type="primary">phnM</name>
    <name evidence="2" type="ORF">F9B85_06005</name>
</gene>